<evidence type="ECO:0000313" key="7">
    <source>
        <dbReference type="Proteomes" id="UP001159364"/>
    </source>
</evidence>
<protein>
    <recommendedName>
        <fullName evidence="5">Brix domain-containing protein</fullName>
    </recommendedName>
</protein>
<sequence length="180" mass="21138">MRKLRKNKEKEIEIINTCIQIDITLNKLHALLKCYCRKHKDLYLCMAKWVHTMEELKLTGNHLKESRPILTFSIFGTPKGNMESKPYHDHVFIFSIVDNLIWFRNYQVYGLDQNNTFGGSFGGLTLYENPFYGSPNQIRSLEKKQKAGKFAKKVKAKTKRKMHELSNPLELDELADLWKD</sequence>
<evidence type="ECO:0000256" key="4">
    <source>
        <dbReference type="ARBA" id="ARBA00023242"/>
    </source>
</evidence>
<feature type="domain" description="Brix" evidence="5">
    <location>
        <begin position="36"/>
        <end position="144"/>
    </location>
</feature>
<evidence type="ECO:0000256" key="3">
    <source>
        <dbReference type="ARBA" id="ARBA00022517"/>
    </source>
</evidence>
<name>A0AAV8SSE0_9ROSI</name>
<evidence type="ECO:0000256" key="1">
    <source>
        <dbReference type="ARBA" id="ARBA00004604"/>
    </source>
</evidence>
<proteinExistence type="inferred from homology"/>
<dbReference type="GO" id="GO:0019843">
    <property type="term" value="F:rRNA binding"/>
    <property type="evidence" value="ECO:0007669"/>
    <property type="project" value="InterPro"/>
</dbReference>
<dbReference type="GO" id="GO:0005730">
    <property type="term" value="C:nucleolus"/>
    <property type="evidence" value="ECO:0007669"/>
    <property type="project" value="UniProtKB-SubCell"/>
</dbReference>
<comment type="caution">
    <text evidence="6">The sequence shown here is derived from an EMBL/GenBank/DDBJ whole genome shotgun (WGS) entry which is preliminary data.</text>
</comment>
<comment type="similarity">
    <text evidence="2">Belongs to the BRX1 family.</text>
</comment>
<dbReference type="AlphaFoldDB" id="A0AAV8SSE0"/>
<dbReference type="PANTHER" id="PTHR13634:SF0">
    <property type="entry name" value="RIBOSOME BIOGENESIS PROTEIN BRX1 HOMOLOG"/>
    <property type="match status" value="1"/>
</dbReference>
<evidence type="ECO:0000256" key="2">
    <source>
        <dbReference type="ARBA" id="ARBA00006369"/>
    </source>
</evidence>
<dbReference type="Pfam" id="PF04427">
    <property type="entry name" value="Brix"/>
    <property type="match status" value="1"/>
</dbReference>
<dbReference type="GO" id="GO:0006364">
    <property type="term" value="P:rRNA processing"/>
    <property type="evidence" value="ECO:0007669"/>
    <property type="project" value="InterPro"/>
</dbReference>
<reference evidence="6 7" key="1">
    <citation type="submission" date="2021-09" db="EMBL/GenBank/DDBJ databases">
        <title>Genomic insights and catalytic innovation underlie evolution of tropane alkaloids biosynthesis.</title>
        <authorList>
            <person name="Wang Y.-J."/>
            <person name="Tian T."/>
            <person name="Huang J.-P."/>
            <person name="Huang S.-X."/>
        </authorList>
    </citation>
    <scope>NUCLEOTIDE SEQUENCE [LARGE SCALE GENOMIC DNA]</scope>
    <source>
        <strain evidence="6">KIB-2018</strain>
        <tissue evidence="6">Leaf</tissue>
    </source>
</reference>
<accession>A0AAV8SSE0</accession>
<dbReference type="PANTHER" id="PTHR13634">
    <property type="entry name" value="RIBOSOME BIOGENESIS PROTEIN BRIX"/>
    <property type="match status" value="1"/>
</dbReference>
<dbReference type="Proteomes" id="UP001159364">
    <property type="component" value="Linkage Group LG09"/>
</dbReference>
<gene>
    <name evidence="6" type="ORF">K2173_015433</name>
</gene>
<dbReference type="EMBL" id="JAIWQS010000009">
    <property type="protein sequence ID" value="KAJ8754921.1"/>
    <property type="molecule type" value="Genomic_DNA"/>
</dbReference>
<evidence type="ECO:0000313" key="6">
    <source>
        <dbReference type="EMBL" id="KAJ8754921.1"/>
    </source>
</evidence>
<keyword evidence="3" id="KW-0690">Ribosome biogenesis</keyword>
<dbReference type="InterPro" id="IPR026532">
    <property type="entry name" value="BRX1"/>
</dbReference>
<keyword evidence="4" id="KW-0539">Nucleus</keyword>
<organism evidence="6 7">
    <name type="scientific">Erythroxylum novogranatense</name>
    <dbReference type="NCBI Taxonomy" id="1862640"/>
    <lineage>
        <taxon>Eukaryota</taxon>
        <taxon>Viridiplantae</taxon>
        <taxon>Streptophyta</taxon>
        <taxon>Embryophyta</taxon>
        <taxon>Tracheophyta</taxon>
        <taxon>Spermatophyta</taxon>
        <taxon>Magnoliopsida</taxon>
        <taxon>eudicotyledons</taxon>
        <taxon>Gunneridae</taxon>
        <taxon>Pentapetalae</taxon>
        <taxon>rosids</taxon>
        <taxon>fabids</taxon>
        <taxon>Malpighiales</taxon>
        <taxon>Erythroxylaceae</taxon>
        <taxon>Erythroxylum</taxon>
    </lineage>
</organism>
<keyword evidence="7" id="KW-1185">Reference proteome</keyword>
<evidence type="ECO:0000259" key="5">
    <source>
        <dbReference type="Pfam" id="PF04427"/>
    </source>
</evidence>
<comment type="subcellular location">
    <subcellularLocation>
        <location evidence="1">Nucleus</location>
        <location evidence="1">Nucleolus</location>
    </subcellularLocation>
</comment>
<dbReference type="InterPro" id="IPR007109">
    <property type="entry name" value="Brix"/>
</dbReference>
<dbReference type="GO" id="GO:0000027">
    <property type="term" value="P:ribosomal large subunit assembly"/>
    <property type="evidence" value="ECO:0007669"/>
    <property type="project" value="TreeGrafter"/>
</dbReference>